<keyword evidence="4" id="KW-1185">Reference proteome</keyword>
<gene>
    <name evidence="3" type="ORF">DH2020_028081</name>
</gene>
<dbReference type="InterPro" id="IPR001611">
    <property type="entry name" value="Leu-rich_rpt"/>
</dbReference>
<dbReference type="SUPFAM" id="SSF52058">
    <property type="entry name" value="L domain-like"/>
    <property type="match status" value="1"/>
</dbReference>
<keyword evidence="1" id="KW-0433">Leucine-rich repeat</keyword>
<dbReference type="PANTHER" id="PTHR46652:SF7">
    <property type="entry name" value="LEUCINE-RICH REPEAT AND IQ DOMAIN-CONTAINING PROTEIN 1"/>
    <property type="match status" value="1"/>
</dbReference>
<evidence type="ECO:0000256" key="2">
    <source>
        <dbReference type="ARBA" id="ARBA00022737"/>
    </source>
</evidence>
<keyword evidence="2" id="KW-0677">Repeat</keyword>
<sequence>MTVLSSKKILQEKNTSDPDAITSLSLTHKALSDVSCLSEFKNLERLDLGFNNLTSLEGLKSCVNLKWLSVVQNKLQSLKGVEGLTKLTVLNAGKNKLKSMDEVKSLASLRALILNDNEISSVCKLDQMKELNTLVLSRNPISSLGDSLVKLKSITKLSLSNCQLQTVDSSLKSCLELKELRLAHNEIMNVPSEFGHLVKLQNLDMGNNLITNWSNLKVLSSLVNLRNLNLQGNPIAEKEKLQKKVKKLLPNLHIFNARPIDKVVGKEVHEKVDGFSGEADLIFRNKEKELPDEKGVDSAENTEISEKQMKKKLKLQQNESVITNNAGKLNVNSEEAKKSKHKKLKTNEHATVFNGNLDVATAGKEPDKKSRKKNKGDRVNIIDSAESPFMDLFVTDGPEAPQETADKKFDHRTLRDIDAISGLVTVPTKKKKRNRVVDPAALEVSQVRYQNPTGTLLTNCKLETRPADGSVGLQLESGARTKMRQLETIELTVALGRGINTTRYAPFEFVVAFTGALAITSAVHATCTMASADITQR</sequence>
<dbReference type="SMART" id="SM00369">
    <property type="entry name" value="LRR_TYP"/>
    <property type="match status" value="5"/>
</dbReference>
<dbReference type="Proteomes" id="UP001318860">
    <property type="component" value="Unassembled WGS sequence"/>
</dbReference>
<dbReference type="PROSITE" id="PS51450">
    <property type="entry name" value="LRR"/>
    <property type="match status" value="5"/>
</dbReference>
<dbReference type="PANTHER" id="PTHR46652">
    <property type="entry name" value="LEUCINE-RICH REPEAT AND IQ DOMAIN-CONTAINING PROTEIN 1-RELATED"/>
    <property type="match status" value="1"/>
</dbReference>
<dbReference type="EMBL" id="JABTTQ020000747">
    <property type="protein sequence ID" value="KAK6138197.1"/>
    <property type="molecule type" value="Genomic_DNA"/>
</dbReference>
<dbReference type="InterPro" id="IPR003591">
    <property type="entry name" value="Leu-rich_rpt_typical-subtyp"/>
</dbReference>
<protein>
    <recommendedName>
        <fullName evidence="5">Protein phosphatase 1 regulatory subunit 7</fullName>
    </recommendedName>
</protein>
<evidence type="ECO:0000256" key="1">
    <source>
        <dbReference type="ARBA" id="ARBA00022614"/>
    </source>
</evidence>
<proteinExistence type="predicted"/>
<evidence type="ECO:0000313" key="4">
    <source>
        <dbReference type="Proteomes" id="UP001318860"/>
    </source>
</evidence>
<comment type="caution">
    <text evidence="3">The sequence shown here is derived from an EMBL/GenBank/DDBJ whole genome shotgun (WGS) entry which is preliminary data.</text>
</comment>
<evidence type="ECO:0008006" key="5">
    <source>
        <dbReference type="Google" id="ProtNLM"/>
    </source>
</evidence>
<dbReference type="Gene3D" id="3.80.10.10">
    <property type="entry name" value="Ribonuclease Inhibitor"/>
    <property type="match status" value="2"/>
</dbReference>
<dbReference type="InterPro" id="IPR025875">
    <property type="entry name" value="Leu-rich_rpt_4"/>
</dbReference>
<evidence type="ECO:0000313" key="3">
    <source>
        <dbReference type="EMBL" id="KAK6138197.1"/>
    </source>
</evidence>
<dbReference type="InterPro" id="IPR032675">
    <property type="entry name" value="LRR_dom_sf"/>
</dbReference>
<name>A0ABR0VSH3_REHGL</name>
<dbReference type="Pfam" id="PF12799">
    <property type="entry name" value="LRR_4"/>
    <property type="match status" value="1"/>
</dbReference>
<organism evidence="3 4">
    <name type="scientific">Rehmannia glutinosa</name>
    <name type="common">Chinese foxglove</name>
    <dbReference type="NCBI Taxonomy" id="99300"/>
    <lineage>
        <taxon>Eukaryota</taxon>
        <taxon>Viridiplantae</taxon>
        <taxon>Streptophyta</taxon>
        <taxon>Embryophyta</taxon>
        <taxon>Tracheophyta</taxon>
        <taxon>Spermatophyta</taxon>
        <taxon>Magnoliopsida</taxon>
        <taxon>eudicotyledons</taxon>
        <taxon>Gunneridae</taxon>
        <taxon>Pentapetalae</taxon>
        <taxon>asterids</taxon>
        <taxon>lamiids</taxon>
        <taxon>Lamiales</taxon>
        <taxon>Orobanchaceae</taxon>
        <taxon>Rehmannieae</taxon>
        <taxon>Rehmannia</taxon>
    </lineage>
</organism>
<reference evidence="3 4" key="1">
    <citation type="journal article" date="2021" name="Comput. Struct. Biotechnol. J.">
        <title>De novo genome assembly of the potent medicinal plant Rehmannia glutinosa using nanopore technology.</title>
        <authorList>
            <person name="Ma L."/>
            <person name="Dong C."/>
            <person name="Song C."/>
            <person name="Wang X."/>
            <person name="Zheng X."/>
            <person name="Niu Y."/>
            <person name="Chen S."/>
            <person name="Feng W."/>
        </authorList>
    </citation>
    <scope>NUCLEOTIDE SEQUENCE [LARGE SCALE GENOMIC DNA]</scope>
    <source>
        <strain evidence="3">DH-2019</strain>
    </source>
</reference>
<dbReference type="InterPro" id="IPR050836">
    <property type="entry name" value="SDS22/Internalin_LRR"/>
</dbReference>
<dbReference type="SMART" id="SM00365">
    <property type="entry name" value="LRR_SD22"/>
    <property type="match status" value="6"/>
</dbReference>
<accession>A0ABR0VSH3</accession>